<dbReference type="Gene3D" id="3.10.180.10">
    <property type="entry name" value="2,3-Dihydroxybiphenyl 1,2-Dioxygenase, domain 1"/>
    <property type="match status" value="1"/>
</dbReference>
<dbReference type="PROSITE" id="PS51819">
    <property type="entry name" value="VOC"/>
    <property type="match status" value="1"/>
</dbReference>
<name>A0A160VBH4_9ZZZZ</name>
<dbReference type="InterPro" id="IPR029068">
    <property type="entry name" value="Glyas_Bleomycin-R_OHBP_Dase"/>
</dbReference>
<organism evidence="2">
    <name type="scientific">hydrothermal vent metagenome</name>
    <dbReference type="NCBI Taxonomy" id="652676"/>
    <lineage>
        <taxon>unclassified sequences</taxon>
        <taxon>metagenomes</taxon>
        <taxon>ecological metagenomes</taxon>
    </lineage>
</organism>
<protein>
    <recommendedName>
        <fullName evidence="1">VOC domain-containing protein</fullName>
    </recommendedName>
</protein>
<dbReference type="InterPro" id="IPR004360">
    <property type="entry name" value="Glyas_Fos-R_dOase_dom"/>
</dbReference>
<dbReference type="Pfam" id="PF00903">
    <property type="entry name" value="Glyoxalase"/>
    <property type="match status" value="1"/>
</dbReference>
<dbReference type="SUPFAM" id="SSF54593">
    <property type="entry name" value="Glyoxalase/Bleomycin resistance protein/Dihydroxybiphenyl dioxygenase"/>
    <property type="match status" value="1"/>
</dbReference>
<accession>A0A160VBH4</accession>
<sequence>MITGVIGVTFWTGDLERMYVFYNDVLRLPLHSRHEDFIAFELGDVRFNIGLHNQVSGASKDPFRFMPHLGVDDIHAEAQQLAQAGVEFIRQPEQESWGGWVATFKDPDGNVLQMLQLV</sequence>
<dbReference type="EMBL" id="FAXA01000444">
    <property type="protein sequence ID" value="CUV03594.1"/>
    <property type="molecule type" value="Genomic_DNA"/>
</dbReference>
<proteinExistence type="predicted"/>
<feature type="domain" description="VOC" evidence="1">
    <location>
        <begin position="4"/>
        <end position="117"/>
    </location>
</feature>
<reference evidence="2" key="1">
    <citation type="submission" date="2015-10" db="EMBL/GenBank/DDBJ databases">
        <authorList>
            <person name="Gilbert D.G."/>
        </authorList>
    </citation>
    <scope>NUCLEOTIDE SEQUENCE</scope>
</reference>
<gene>
    <name evidence="2" type="ORF">MGWOODY_Clf2320</name>
</gene>
<evidence type="ECO:0000259" key="1">
    <source>
        <dbReference type="PROSITE" id="PS51819"/>
    </source>
</evidence>
<evidence type="ECO:0000313" key="2">
    <source>
        <dbReference type="EMBL" id="CUV03594.1"/>
    </source>
</evidence>
<dbReference type="InterPro" id="IPR037523">
    <property type="entry name" value="VOC_core"/>
</dbReference>
<dbReference type="AlphaFoldDB" id="A0A160VBH4"/>